<evidence type="ECO:0000313" key="3">
    <source>
        <dbReference type="Proteomes" id="UP000247233"/>
    </source>
</evidence>
<dbReference type="Proteomes" id="UP000247233">
    <property type="component" value="Unassembled WGS sequence"/>
</dbReference>
<evidence type="ECO:0000259" key="1">
    <source>
        <dbReference type="PROSITE" id="PS50097"/>
    </source>
</evidence>
<sequence>LYRTRHGSDFTIVCQDRIYPGHRKVICPQSPYFEHACRNIKEGMDGVVELHDKQPHLVEAMLEYLYLGDYNVKTSGLTVPDVPNQKVGNELARSYPGMELICPDRETYTPCFHAMMHGEALHFGIRELEALALIHFRASFLKIRDQEAFMAAIFQAYQSPPNCMWKIREVVIEIVVNSLEFLSRKKGEPQILDDVVLDFVPEFCRDLCIAALK</sequence>
<keyword evidence="3" id="KW-1185">Reference proteome</keyword>
<dbReference type="PANTHER" id="PTHR47843">
    <property type="entry name" value="BTB DOMAIN-CONTAINING PROTEIN-RELATED"/>
    <property type="match status" value="1"/>
</dbReference>
<dbReference type="CDD" id="cd18186">
    <property type="entry name" value="BTB_POZ_ZBTB_KLHL-like"/>
    <property type="match status" value="1"/>
</dbReference>
<dbReference type="OrthoDB" id="6359816at2759"/>
<proteinExistence type="predicted"/>
<feature type="domain" description="BTB" evidence="1">
    <location>
        <begin position="8"/>
        <end position="74"/>
    </location>
</feature>
<dbReference type="PANTHER" id="PTHR47843:SF5">
    <property type="entry name" value="BTB_POZ DOMAIN PROTEIN"/>
    <property type="match status" value="1"/>
</dbReference>
<dbReference type="EMBL" id="MSFL01000022">
    <property type="protein sequence ID" value="PWY75009.1"/>
    <property type="molecule type" value="Genomic_DNA"/>
</dbReference>
<dbReference type="InterPro" id="IPR000210">
    <property type="entry name" value="BTB/POZ_dom"/>
</dbReference>
<evidence type="ECO:0000313" key="2">
    <source>
        <dbReference type="EMBL" id="PWY75009.1"/>
    </source>
</evidence>
<dbReference type="STRING" id="1448321.A0A317VN52"/>
<dbReference type="SUPFAM" id="SSF54695">
    <property type="entry name" value="POZ domain"/>
    <property type="match status" value="1"/>
</dbReference>
<dbReference type="Gene3D" id="3.30.710.10">
    <property type="entry name" value="Potassium Channel Kv1.1, Chain A"/>
    <property type="match status" value="1"/>
</dbReference>
<reference evidence="2 3" key="1">
    <citation type="submission" date="2016-12" db="EMBL/GenBank/DDBJ databases">
        <title>The genomes of Aspergillus section Nigri reveals drivers in fungal speciation.</title>
        <authorList>
            <consortium name="DOE Joint Genome Institute"/>
            <person name="Vesth T.C."/>
            <person name="Nybo J."/>
            <person name="Theobald S."/>
            <person name="Brandl J."/>
            <person name="Frisvad J.C."/>
            <person name="Nielsen K.F."/>
            <person name="Lyhne E.K."/>
            <person name="Kogle M.E."/>
            <person name="Kuo A."/>
            <person name="Riley R."/>
            <person name="Clum A."/>
            <person name="Nolan M."/>
            <person name="Lipzen A."/>
            <person name="Salamov A."/>
            <person name="Henrissat B."/>
            <person name="Wiebenga A."/>
            <person name="De Vries R.P."/>
            <person name="Grigoriev I.V."/>
            <person name="Mortensen U.H."/>
            <person name="Andersen M.R."/>
            <person name="Baker S.E."/>
        </authorList>
    </citation>
    <scope>NUCLEOTIDE SEQUENCE [LARGE SCALE GENOMIC DNA]</scope>
    <source>
        <strain evidence="2 3">CBS 117.55</strain>
    </source>
</reference>
<comment type="caution">
    <text evidence="2">The sequence shown here is derived from an EMBL/GenBank/DDBJ whole genome shotgun (WGS) entry which is preliminary data.</text>
</comment>
<dbReference type="RefSeq" id="XP_025397134.1">
    <property type="nucleotide sequence ID" value="XM_025538875.1"/>
</dbReference>
<organism evidence="2 3">
    <name type="scientific">Aspergillus heteromorphus CBS 117.55</name>
    <dbReference type="NCBI Taxonomy" id="1448321"/>
    <lineage>
        <taxon>Eukaryota</taxon>
        <taxon>Fungi</taxon>
        <taxon>Dikarya</taxon>
        <taxon>Ascomycota</taxon>
        <taxon>Pezizomycotina</taxon>
        <taxon>Eurotiomycetes</taxon>
        <taxon>Eurotiomycetidae</taxon>
        <taxon>Eurotiales</taxon>
        <taxon>Aspergillaceae</taxon>
        <taxon>Aspergillus</taxon>
        <taxon>Aspergillus subgen. Circumdati</taxon>
    </lineage>
</organism>
<gene>
    <name evidence="2" type="ORF">BO70DRAFT_258066</name>
</gene>
<protein>
    <recommendedName>
        <fullName evidence="1">BTB domain-containing protein</fullName>
    </recommendedName>
</protein>
<dbReference type="InterPro" id="IPR011333">
    <property type="entry name" value="SKP1/BTB/POZ_sf"/>
</dbReference>
<dbReference type="AlphaFoldDB" id="A0A317VN52"/>
<dbReference type="GeneID" id="37061112"/>
<dbReference type="VEuPathDB" id="FungiDB:BO70DRAFT_258066"/>
<dbReference type="Pfam" id="PF00651">
    <property type="entry name" value="BTB"/>
    <property type="match status" value="1"/>
</dbReference>
<name>A0A317VN52_9EURO</name>
<feature type="non-terminal residue" evidence="2">
    <location>
        <position position="213"/>
    </location>
</feature>
<accession>A0A317VN52</accession>
<feature type="non-terminal residue" evidence="2">
    <location>
        <position position="1"/>
    </location>
</feature>
<dbReference type="PROSITE" id="PS50097">
    <property type="entry name" value="BTB"/>
    <property type="match status" value="1"/>
</dbReference>